<dbReference type="RefSeq" id="WP_076341368.1">
    <property type="nucleotide sequence ID" value="NZ_CAPQIB010000016.1"/>
</dbReference>
<evidence type="ECO:0000313" key="3">
    <source>
        <dbReference type="Proteomes" id="UP000186705"/>
    </source>
</evidence>
<reference evidence="2 3" key="1">
    <citation type="submission" date="2016-11" db="EMBL/GenBank/DDBJ databases">
        <title>Description of two novel members of the family Erysipelotrichaceae: Ileibacterium lipovorans gen. nov., sp. nov. and Dubosiella newyorkensis, gen. nov., sp. nov.</title>
        <authorList>
            <person name="Cox L.M."/>
            <person name="Sohn J."/>
            <person name="Tyrrell K.L."/>
            <person name="Citron D.M."/>
            <person name="Lawson P.A."/>
            <person name="Patel N.B."/>
            <person name="Iizumi T."/>
            <person name="Perez-Perez G.I."/>
            <person name="Goldstein E.J."/>
            <person name="Blaser M.J."/>
        </authorList>
    </citation>
    <scope>NUCLEOTIDE SEQUENCE [LARGE SCALE GENOMIC DNA]</scope>
    <source>
        <strain evidence="2 3">NYU-BL-A4</strain>
    </source>
</reference>
<proteinExistence type="predicted"/>
<organism evidence="2 3">
    <name type="scientific">Dubosiella newyorkensis</name>
    <dbReference type="NCBI Taxonomy" id="1862672"/>
    <lineage>
        <taxon>Bacteria</taxon>
        <taxon>Bacillati</taxon>
        <taxon>Bacillota</taxon>
        <taxon>Erysipelotrichia</taxon>
        <taxon>Erysipelotrichales</taxon>
        <taxon>Erysipelotrichaceae</taxon>
        <taxon>Dubosiella</taxon>
    </lineage>
</organism>
<dbReference type="EMBL" id="MPKA01000064">
    <property type="protein sequence ID" value="OLU46463.1"/>
    <property type="molecule type" value="Genomic_DNA"/>
</dbReference>
<evidence type="ECO:0000256" key="1">
    <source>
        <dbReference type="SAM" id="SignalP"/>
    </source>
</evidence>
<dbReference type="STRING" id="1862672.BO225_06015"/>
<dbReference type="PROSITE" id="PS51257">
    <property type="entry name" value="PROKAR_LIPOPROTEIN"/>
    <property type="match status" value="1"/>
</dbReference>
<comment type="caution">
    <text evidence="2">The sequence shown here is derived from an EMBL/GenBank/DDBJ whole genome shotgun (WGS) entry which is preliminary data.</text>
</comment>
<sequence>MKRTLRLLLLIGMSLSILGCSTTDEVSITSSKNETDYLVVEKPVDNIEDYFAFSKIMHTSMQPSNIVVNYGRLGNSTIVYTKTGDEFLYVEEDLIDSPSKQFEFANKLFDAEESIPYSEFTEQTGIE</sequence>
<evidence type="ECO:0000313" key="2">
    <source>
        <dbReference type="EMBL" id="OLU46463.1"/>
    </source>
</evidence>
<keyword evidence="3" id="KW-1185">Reference proteome</keyword>
<keyword evidence="1" id="KW-0732">Signal</keyword>
<gene>
    <name evidence="2" type="ORF">BO225_06015</name>
</gene>
<protein>
    <recommendedName>
        <fullName evidence="4">DUF4825 domain-containing protein</fullName>
    </recommendedName>
</protein>
<dbReference type="GeneID" id="78275497"/>
<evidence type="ECO:0008006" key="4">
    <source>
        <dbReference type="Google" id="ProtNLM"/>
    </source>
</evidence>
<feature type="signal peptide" evidence="1">
    <location>
        <begin position="1"/>
        <end position="19"/>
    </location>
</feature>
<name>A0A1U7NMK8_9FIRM</name>
<feature type="chain" id="PRO_5038610484" description="DUF4825 domain-containing protein" evidence="1">
    <location>
        <begin position="20"/>
        <end position="127"/>
    </location>
</feature>
<dbReference type="AlphaFoldDB" id="A0A1U7NMK8"/>
<accession>A0A1U7NMK8</accession>
<dbReference type="Proteomes" id="UP000186705">
    <property type="component" value="Unassembled WGS sequence"/>
</dbReference>